<keyword evidence="1" id="KW-0812">Transmembrane</keyword>
<evidence type="ECO:0000313" key="3">
    <source>
        <dbReference type="Proteomes" id="UP000291793"/>
    </source>
</evidence>
<accession>A0A4R0GPI7</accession>
<evidence type="ECO:0000313" key="2">
    <source>
        <dbReference type="EMBL" id="TCB98642.1"/>
    </source>
</evidence>
<dbReference type="EMBL" id="SJOP01000027">
    <property type="protein sequence ID" value="TCB98642.1"/>
    <property type="molecule type" value="Genomic_DNA"/>
</dbReference>
<keyword evidence="3" id="KW-1185">Reference proteome</keyword>
<feature type="transmembrane region" description="Helical" evidence="1">
    <location>
        <begin position="201"/>
        <end position="222"/>
    </location>
</feature>
<protein>
    <recommendedName>
        <fullName evidence="4">Inner membrane protein</fullName>
    </recommendedName>
</protein>
<sequence>MIPDYLKFIRVQDKRILPFLFVVVFIMIGFYWKNNSYDLNQSDAYYISGIVGILLFSSIYELKAFWAYKCVTKAIDFTFFSGRKLGRIEKWCSHPFVASNLFTAGFGLIIQSCFLLHSSMYALIPLLTISPIFIYVVFRALRTSYIKQVATAAVEKVKYKHLYRYVFAYLFLGVALNLLTISPLKREADFSLQVGVFSARVVVAMFILCCIVLAINLLFARLSRRYIFLGRLFLKEIDFYFSVSLPWPAFYDKPFWLRITLLLLTEFVWIILVSAFLAWSGWQLWFEVYFLVCFLPCICFNYLHIYALWHRDFLMACDMYFRWGTIDKQTHLW</sequence>
<feature type="transmembrane region" description="Helical" evidence="1">
    <location>
        <begin position="16"/>
        <end position="32"/>
    </location>
</feature>
<name>A0A4R0GPI7_9ENTR</name>
<keyword evidence="1" id="KW-0472">Membrane</keyword>
<reference evidence="2 3" key="1">
    <citation type="submission" date="2019-02" db="EMBL/GenBank/DDBJ databases">
        <title>The draft genome of Kosakonia quasisacchari strain WCHKQ120001.</title>
        <authorList>
            <person name="Wang C."/>
            <person name="Feng Y."/>
            <person name="Zong Z."/>
        </authorList>
    </citation>
    <scope>NUCLEOTIDE SEQUENCE [LARGE SCALE GENOMIC DNA]</scope>
    <source>
        <strain evidence="2 3">WCHKQ120001</strain>
    </source>
</reference>
<dbReference type="RefSeq" id="WP_131413227.1">
    <property type="nucleotide sequence ID" value="NZ_SJOP01000027.1"/>
</dbReference>
<evidence type="ECO:0008006" key="4">
    <source>
        <dbReference type="Google" id="ProtNLM"/>
    </source>
</evidence>
<feature type="transmembrane region" description="Helical" evidence="1">
    <location>
        <begin position="261"/>
        <end position="282"/>
    </location>
</feature>
<comment type="caution">
    <text evidence="2">The sequence shown here is derived from an EMBL/GenBank/DDBJ whole genome shotgun (WGS) entry which is preliminary data.</text>
</comment>
<feature type="transmembrane region" description="Helical" evidence="1">
    <location>
        <begin position="162"/>
        <end position="181"/>
    </location>
</feature>
<gene>
    <name evidence="2" type="ORF">E0L21_21900</name>
</gene>
<keyword evidence="1" id="KW-1133">Transmembrane helix</keyword>
<feature type="transmembrane region" description="Helical" evidence="1">
    <location>
        <begin position="44"/>
        <end position="62"/>
    </location>
</feature>
<feature type="transmembrane region" description="Helical" evidence="1">
    <location>
        <begin position="123"/>
        <end position="141"/>
    </location>
</feature>
<evidence type="ECO:0000256" key="1">
    <source>
        <dbReference type="SAM" id="Phobius"/>
    </source>
</evidence>
<dbReference type="AlphaFoldDB" id="A0A4R0GPI7"/>
<feature type="transmembrane region" description="Helical" evidence="1">
    <location>
        <begin position="288"/>
        <end position="309"/>
    </location>
</feature>
<organism evidence="2 3">
    <name type="scientific">Kosakonia quasisacchari</name>
    <dbReference type="NCBI Taxonomy" id="2529380"/>
    <lineage>
        <taxon>Bacteria</taxon>
        <taxon>Pseudomonadati</taxon>
        <taxon>Pseudomonadota</taxon>
        <taxon>Gammaproteobacteria</taxon>
        <taxon>Enterobacterales</taxon>
        <taxon>Enterobacteriaceae</taxon>
        <taxon>Kosakonia</taxon>
    </lineage>
</organism>
<dbReference type="OrthoDB" id="6621581at2"/>
<dbReference type="Proteomes" id="UP000291793">
    <property type="component" value="Unassembled WGS sequence"/>
</dbReference>
<proteinExistence type="predicted"/>